<dbReference type="EMBL" id="JAPWDV010000001">
    <property type="protein sequence ID" value="KAJ6222407.1"/>
    <property type="molecule type" value="Genomic_DNA"/>
</dbReference>
<evidence type="ECO:0000259" key="2">
    <source>
        <dbReference type="Pfam" id="PF20665"/>
    </source>
</evidence>
<organism evidence="5 6">
    <name type="scientific">Blomia tropicalis</name>
    <name type="common">Mite</name>
    <dbReference type="NCBI Taxonomy" id="40697"/>
    <lineage>
        <taxon>Eukaryota</taxon>
        <taxon>Metazoa</taxon>
        <taxon>Ecdysozoa</taxon>
        <taxon>Arthropoda</taxon>
        <taxon>Chelicerata</taxon>
        <taxon>Arachnida</taxon>
        <taxon>Acari</taxon>
        <taxon>Acariformes</taxon>
        <taxon>Sarcoptiformes</taxon>
        <taxon>Astigmata</taxon>
        <taxon>Glycyphagoidea</taxon>
        <taxon>Echimyopodidae</taxon>
        <taxon>Blomia</taxon>
    </lineage>
</organism>
<evidence type="ECO:0000313" key="5">
    <source>
        <dbReference type="EMBL" id="KAJ6222407.1"/>
    </source>
</evidence>
<dbReference type="InterPro" id="IPR048343">
    <property type="entry name" value="ZW10_C"/>
</dbReference>
<dbReference type="Pfam" id="PF20665">
    <property type="entry name" value="Zw10_middle"/>
    <property type="match status" value="1"/>
</dbReference>
<feature type="domain" description="Centromere/kinetochore protein zw10 C-terminal" evidence="3">
    <location>
        <begin position="379"/>
        <end position="471"/>
    </location>
</feature>
<gene>
    <name evidence="5" type="ORF">RDWZM_000952</name>
</gene>
<evidence type="ECO:0008006" key="7">
    <source>
        <dbReference type="Google" id="ProtNLM"/>
    </source>
</evidence>
<evidence type="ECO:0000256" key="1">
    <source>
        <dbReference type="SAM" id="Coils"/>
    </source>
</evidence>
<dbReference type="Pfam" id="PF20666">
    <property type="entry name" value="ZW10_C"/>
    <property type="match status" value="1"/>
</dbReference>
<keyword evidence="1" id="KW-0175">Coiled coil</keyword>
<dbReference type="PANTHER" id="PTHR12205">
    <property type="entry name" value="CENTROMERE/KINETOCHORE PROTEIN ZW10"/>
    <property type="match status" value="1"/>
</dbReference>
<feature type="domain" description="ZW10 C-terminal helical" evidence="4">
    <location>
        <begin position="508"/>
        <end position="649"/>
    </location>
</feature>
<dbReference type="Pfam" id="PF22766">
    <property type="entry name" value="ZW10_C2"/>
    <property type="match status" value="1"/>
</dbReference>
<evidence type="ECO:0000313" key="6">
    <source>
        <dbReference type="Proteomes" id="UP001142055"/>
    </source>
</evidence>
<dbReference type="GO" id="GO:0007094">
    <property type="term" value="P:mitotic spindle assembly checkpoint signaling"/>
    <property type="evidence" value="ECO:0007669"/>
    <property type="project" value="TreeGrafter"/>
</dbReference>
<dbReference type="PANTHER" id="PTHR12205:SF0">
    <property type="entry name" value="CENTROMERE_KINETOCHORE PROTEIN ZW10 HOMOLOG"/>
    <property type="match status" value="1"/>
</dbReference>
<dbReference type="AlphaFoldDB" id="A0A9Q0MDR8"/>
<dbReference type="OMA" id="MMNASLK"/>
<evidence type="ECO:0000259" key="4">
    <source>
        <dbReference type="Pfam" id="PF22766"/>
    </source>
</evidence>
<feature type="coiled-coil region" evidence="1">
    <location>
        <begin position="20"/>
        <end position="47"/>
    </location>
</feature>
<evidence type="ECO:0000259" key="3">
    <source>
        <dbReference type="Pfam" id="PF20666"/>
    </source>
</evidence>
<dbReference type="InterPro" id="IPR046362">
    <property type="entry name" value="Zw10/DSL1_C_sf"/>
</dbReference>
<dbReference type="InterPro" id="IPR055148">
    <property type="entry name" value="ZW10_C_2"/>
</dbReference>
<feature type="domain" description="Centromere/kinetochore protein zw10 middle" evidence="2">
    <location>
        <begin position="198"/>
        <end position="325"/>
    </location>
</feature>
<dbReference type="Proteomes" id="UP001142055">
    <property type="component" value="Chromosome 1"/>
</dbReference>
<name>A0A9Q0MDR8_BLOTA</name>
<proteinExistence type="predicted"/>
<dbReference type="Gene3D" id="1.10.357.150">
    <property type="match status" value="1"/>
</dbReference>
<sequence length="650" mass="75681">MDDSDSVLFEEEFFKLLKQLTTSDDLVEELEDEIADIRLEIDTNLKNRNISNKELQEIYSRLWNEKKNLVKCQDNLEQFANAKEIAEIQQQHSKCKEKLIATIEVTYKENIYFSKINDTSKEQVLRFAFLTSMSKEEYGSFISCVLEHREQFHPYLRNTFEQIDNLLVQPILLEGRSISYADDEGNLYSDNQDLIFDKLKVSETSENKIFDNVQSLIEKLIQLFTMNRNVTNSLELIGLIGQSWTDQLFSCIIKNYFEPRMPRVESEFDQFVEVLQEGQLLENFLIQIGMIPEETNGNLVLRNYSDNIREHFSAKISQDFIIRTKRTLKLDQNDLIGSDFALENCPFIKNNKFPLFQVSRFMMEIRIIFEEMSQLLETSSSNLKLLIVETFGNVCELFVDISPFVFKLNIELNPRQNAIFHNNCLLFGYIVESVIQVHKPRLDLLKDYISVVRSMASQVFMNQMQHQEKLLVSFIANDIFRGCLHTIADEIPSTDLKISSQSHFELRQCINQCLSHLNTLHSAFVDILPEKICGRTFNTLITSFLTEFIQRILELNDISSLGASHLSHELDYFSKELKLFLAHSDSLVSKWMKMNEINFILKSSLLEIVNRWADGKGLLANYLTAEEVKHLIRALFQNNDRRSNALAKIK</sequence>
<dbReference type="GO" id="GO:1990423">
    <property type="term" value="C:RZZ complex"/>
    <property type="evidence" value="ECO:0007669"/>
    <property type="project" value="TreeGrafter"/>
</dbReference>
<accession>A0A9Q0MDR8</accession>
<protein>
    <recommendedName>
        <fullName evidence="7">Centromere/kinetochore protein zw10-like protein</fullName>
    </recommendedName>
</protein>
<dbReference type="GO" id="GO:0005737">
    <property type="term" value="C:cytoplasm"/>
    <property type="evidence" value="ECO:0007669"/>
    <property type="project" value="GOC"/>
</dbReference>
<reference evidence="5" key="1">
    <citation type="submission" date="2022-12" db="EMBL/GenBank/DDBJ databases">
        <title>Genome assemblies of Blomia tropicalis.</title>
        <authorList>
            <person name="Cui Y."/>
        </authorList>
    </citation>
    <scope>NUCLEOTIDE SEQUENCE</scope>
    <source>
        <tissue evidence="5">Adult mites</tissue>
    </source>
</reference>
<comment type="caution">
    <text evidence="5">The sequence shown here is derived from an EMBL/GenBank/DDBJ whole genome shotgun (WGS) entry which is preliminary data.</text>
</comment>
<keyword evidence="6" id="KW-1185">Reference proteome</keyword>
<dbReference type="InterPro" id="IPR048344">
    <property type="entry name" value="Zw10_middle"/>
</dbReference>
<dbReference type="GO" id="GO:0006888">
    <property type="term" value="P:endoplasmic reticulum to Golgi vesicle-mediated transport"/>
    <property type="evidence" value="ECO:0007669"/>
    <property type="project" value="TreeGrafter"/>
</dbReference>